<organism evidence="2 3">
    <name type="scientific">Nepenthes gracilis</name>
    <name type="common">Slender pitcher plant</name>
    <dbReference type="NCBI Taxonomy" id="150966"/>
    <lineage>
        <taxon>Eukaryota</taxon>
        <taxon>Viridiplantae</taxon>
        <taxon>Streptophyta</taxon>
        <taxon>Embryophyta</taxon>
        <taxon>Tracheophyta</taxon>
        <taxon>Spermatophyta</taxon>
        <taxon>Magnoliopsida</taxon>
        <taxon>eudicotyledons</taxon>
        <taxon>Gunneridae</taxon>
        <taxon>Pentapetalae</taxon>
        <taxon>Caryophyllales</taxon>
        <taxon>Nepenthaceae</taxon>
        <taxon>Nepenthes</taxon>
    </lineage>
</organism>
<dbReference type="Proteomes" id="UP001279734">
    <property type="component" value="Unassembled WGS sequence"/>
</dbReference>
<gene>
    <name evidence="2" type="ORF">Nepgr_010119</name>
</gene>
<dbReference type="EMBL" id="BSYO01000008">
    <property type="protein sequence ID" value="GMH08279.1"/>
    <property type="molecule type" value="Genomic_DNA"/>
</dbReference>
<feature type="transmembrane region" description="Helical" evidence="1">
    <location>
        <begin position="20"/>
        <end position="37"/>
    </location>
</feature>
<evidence type="ECO:0000256" key="1">
    <source>
        <dbReference type="SAM" id="Phobius"/>
    </source>
</evidence>
<evidence type="ECO:0000313" key="3">
    <source>
        <dbReference type="Proteomes" id="UP001279734"/>
    </source>
</evidence>
<keyword evidence="1" id="KW-1133">Transmembrane helix</keyword>
<keyword evidence="1" id="KW-0812">Transmembrane</keyword>
<sequence length="93" mass="10483">MFLTDPIILLNLCSAPDPPLFISKFLAAVTFLHFIFCSRHINLFLTKSFAREVVLFNFFSPLHLLTKSAATIKNFSQIDRVALQTYIPGPPAN</sequence>
<comment type="caution">
    <text evidence="2">The sequence shown here is derived from an EMBL/GenBank/DDBJ whole genome shotgun (WGS) entry which is preliminary data.</text>
</comment>
<protein>
    <submittedName>
        <fullName evidence="2">Uncharacterized protein</fullName>
    </submittedName>
</protein>
<keyword evidence="1" id="KW-0472">Membrane</keyword>
<proteinExistence type="predicted"/>
<keyword evidence="3" id="KW-1185">Reference proteome</keyword>
<reference evidence="2" key="1">
    <citation type="submission" date="2023-05" db="EMBL/GenBank/DDBJ databases">
        <title>Nepenthes gracilis genome sequencing.</title>
        <authorList>
            <person name="Fukushima K."/>
        </authorList>
    </citation>
    <scope>NUCLEOTIDE SEQUENCE</scope>
    <source>
        <strain evidence="2">SING2019-196</strain>
    </source>
</reference>
<evidence type="ECO:0000313" key="2">
    <source>
        <dbReference type="EMBL" id="GMH08279.1"/>
    </source>
</evidence>
<accession>A0AAD3XL06</accession>
<dbReference type="AlphaFoldDB" id="A0AAD3XL06"/>
<name>A0AAD3XL06_NEPGR</name>